<reference evidence="1" key="1">
    <citation type="submission" date="2018-05" db="EMBL/GenBank/DDBJ databases">
        <title>Draft genome of Mucuna pruriens seed.</title>
        <authorList>
            <person name="Nnadi N.E."/>
            <person name="Vos R."/>
            <person name="Hasami M.H."/>
            <person name="Devisetty U.K."/>
            <person name="Aguiy J.C."/>
        </authorList>
    </citation>
    <scope>NUCLEOTIDE SEQUENCE [LARGE SCALE GENOMIC DNA]</scope>
    <source>
        <strain evidence="1">JCA_2017</strain>
    </source>
</reference>
<dbReference type="EMBL" id="QJKJ01011857">
    <property type="protein sequence ID" value="RDX70045.1"/>
    <property type="molecule type" value="Genomic_DNA"/>
</dbReference>
<proteinExistence type="predicted"/>
<keyword evidence="2" id="KW-1185">Reference proteome</keyword>
<accession>A0A371EVE9</accession>
<name>A0A371EVE9_MUCPR</name>
<gene>
    <name evidence="1" type="ORF">CR513_50754</name>
</gene>
<dbReference type="Proteomes" id="UP000257109">
    <property type="component" value="Unassembled WGS sequence"/>
</dbReference>
<organism evidence="1 2">
    <name type="scientific">Mucuna pruriens</name>
    <name type="common">Velvet bean</name>
    <name type="synonym">Dolichos pruriens</name>
    <dbReference type="NCBI Taxonomy" id="157652"/>
    <lineage>
        <taxon>Eukaryota</taxon>
        <taxon>Viridiplantae</taxon>
        <taxon>Streptophyta</taxon>
        <taxon>Embryophyta</taxon>
        <taxon>Tracheophyta</taxon>
        <taxon>Spermatophyta</taxon>
        <taxon>Magnoliopsida</taxon>
        <taxon>eudicotyledons</taxon>
        <taxon>Gunneridae</taxon>
        <taxon>Pentapetalae</taxon>
        <taxon>rosids</taxon>
        <taxon>fabids</taxon>
        <taxon>Fabales</taxon>
        <taxon>Fabaceae</taxon>
        <taxon>Papilionoideae</taxon>
        <taxon>50 kb inversion clade</taxon>
        <taxon>NPAAA clade</taxon>
        <taxon>indigoferoid/millettioid clade</taxon>
        <taxon>Phaseoleae</taxon>
        <taxon>Mucuna</taxon>
    </lineage>
</organism>
<comment type="caution">
    <text evidence="1">The sequence shown here is derived from an EMBL/GenBank/DDBJ whole genome shotgun (WGS) entry which is preliminary data.</text>
</comment>
<evidence type="ECO:0000313" key="2">
    <source>
        <dbReference type="Proteomes" id="UP000257109"/>
    </source>
</evidence>
<sequence>MCHDQAQRPRKITLEIACNNELNQGDGRRTCGMIKDALGAPPNTIKGPHRKELTSKGKSKSFMHSHNYVNFDSSRLGEVHRSERHTLVKFKTPYLSTPTLDLITFGDSNLSQCRFDQFPILIESILTLHQSQEHDLGRATIEQKSLIGKRKRQQKIYLKKISFHLTSDTRKIIILKILLVQALNIRHAITLIIRIRFAKIKQPTRNNKNKLLNMNNKINNIYLLLVTAQQKLTKKHARLIRQLANIFKKLNWSSLSKVFISNGDCIDVKGRKKLVVVEIPMY</sequence>
<protein>
    <submittedName>
        <fullName evidence="1">Uncharacterized protein</fullName>
    </submittedName>
</protein>
<dbReference type="AlphaFoldDB" id="A0A371EVE9"/>
<evidence type="ECO:0000313" key="1">
    <source>
        <dbReference type="EMBL" id="RDX70045.1"/>
    </source>
</evidence>
<feature type="non-terminal residue" evidence="1">
    <location>
        <position position="1"/>
    </location>
</feature>